<accession>A0A518BH05</accession>
<dbReference type="AlphaFoldDB" id="A0A518BH05"/>
<sequence>MNIFSTIALASACTGLTPTLMQDCIPFEPLASNPELCVSGLLSVAGAVSPVCLPPPSIEQDQYEGYSVRVIEERTDLLLEAPLLLDAAGAGCFDTDADLIPGKIGAGEIVSSYLVHYDPVDLDSWPGSIHLTFEGEVAGLILTTSRLDATDSVLGLAEVAYPIAPSQRGLELNTSAQEDAVWISEDLHTLELSLSVVQELDQLRVVTTAAAQLTVYENDPSGWLIATAGSSVVTLDFDNVAGSTSVPIVGNEFLAELSCPILTDTSGNGIFVGNPAPGQVPNPPSPPNMLSPACTPSCEGVIRVSFSEPVRAVSAIFIDVEADFASTGLGLSLGAALPDVAFSSPQGQGTFSFLGVVSIVPFTAVDIHFATGANIDGVLIDDLAYATTATHLLASETIRQGVPPNPAALSPGQTSGPVIGAMWDPVIDHTTFMPGALVDVLALGVGPVNIPAPPLGTLLCDPAGPLQLVQSAAGIPFSVLVPSDCSLVGVTLCTQGVSINATAIALTNGLDITIGTF</sequence>
<dbReference type="EMBL" id="CP036287">
    <property type="protein sequence ID" value="QDU66234.1"/>
    <property type="molecule type" value="Genomic_DNA"/>
</dbReference>
<evidence type="ECO:0000313" key="2">
    <source>
        <dbReference type="Proteomes" id="UP000316921"/>
    </source>
</evidence>
<dbReference type="KEGG" id="pbap:Pla133_13000"/>
<name>A0A518BH05_9BACT</name>
<dbReference type="RefSeq" id="WP_145063590.1">
    <property type="nucleotide sequence ID" value="NZ_CP036287.1"/>
</dbReference>
<proteinExistence type="predicted"/>
<gene>
    <name evidence="1" type="ORF">Pla133_13000</name>
</gene>
<keyword evidence="2" id="KW-1185">Reference proteome</keyword>
<dbReference type="Proteomes" id="UP000316921">
    <property type="component" value="Chromosome"/>
</dbReference>
<organism evidence="1 2">
    <name type="scientific">Engelhardtia mirabilis</name>
    <dbReference type="NCBI Taxonomy" id="2528011"/>
    <lineage>
        <taxon>Bacteria</taxon>
        <taxon>Pseudomonadati</taxon>
        <taxon>Planctomycetota</taxon>
        <taxon>Planctomycetia</taxon>
        <taxon>Planctomycetia incertae sedis</taxon>
        <taxon>Engelhardtia</taxon>
    </lineage>
</organism>
<evidence type="ECO:0000313" key="1">
    <source>
        <dbReference type="EMBL" id="QDU66234.1"/>
    </source>
</evidence>
<protein>
    <submittedName>
        <fullName evidence="1">Uncharacterized protein</fullName>
    </submittedName>
</protein>
<reference evidence="1 2" key="1">
    <citation type="submission" date="2019-02" db="EMBL/GenBank/DDBJ databases">
        <title>Deep-cultivation of Planctomycetes and their phenomic and genomic characterization uncovers novel biology.</title>
        <authorList>
            <person name="Wiegand S."/>
            <person name="Jogler M."/>
            <person name="Boedeker C."/>
            <person name="Pinto D."/>
            <person name="Vollmers J."/>
            <person name="Rivas-Marin E."/>
            <person name="Kohn T."/>
            <person name="Peeters S.H."/>
            <person name="Heuer A."/>
            <person name="Rast P."/>
            <person name="Oberbeckmann S."/>
            <person name="Bunk B."/>
            <person name="Jeske O."/>
            <person name="Meyerdierks A."/>
            <person name="Storesund J.E."/>
            <person name="Kallscheuer N."/>
            <person name="Luecker S."/>
            <person name="Lage O.M."/>
            <person name="Pohl T."/>
            <person name="Merkel B.J."/>
            <person name="Hornburger P."/>
            <person name="Mueller R.-W."/>
            <person name="Bruemmer F."/>
            <person name="Labrenz M."/>
            <person name="Spormann A.M."/>
            <person name="Op den Camp H."/>
            <person name="Overmann J."/>
            <person name="Amann R."/>
            <person name="Jetten M.S.M."/>
            <person name="Mascher T."/>
            <person name="Medema M.H."/>
            <person name="Devos D.P."/>
            <person name="Kaster A.-K."/>
            <person name="Ovreas L."/>
            <person name="Rohde M."/>
            <person name="Galperin M.Y."/>
            <person name="Jogler C."/>
        </authorList>
    </citation>
    <scope>NUCLEOTIDE SEQUENCE [LARGE SCALE GENOMIC DNA]</scope>
    <source>
        <strain evidence="1 2">Pla133</strain>
    </source>
</reference>